<protein>
    <submittedName>
        <fullName evidence="2">Uncharacterized protein</fullName>
    </submittedName>
</protein>
<gene>
    <name evidence="2" type="ORF">Agabi119p4_1329</name>
</gene>
<name>A0A8H7FCE9_AGABI</name>
<dbReference type="EMBL" id="JABXXO010000001">
    <property type="protein sequence ID" value="KAF7785164.1"/>
    <property type="molecule type" value="Genomic_DNA"/>
</dbReference>
<feature type="compositionally biased region" description="Basic and acidic residues" evidence="1">
    <location>
        <begin position="211"/>
        <end position="227"/>
    </location>
</feature>
<dbReference type="AlphaFoldDB" id="A0A8H7FCE9"/>
<dbReference type="Proteomes" id="UP000629468">
    <property type="component" value="Unassembled WGS sequence"/>
</dbReference>
<evidence type="ECO:0000313" key="3">
    <source>
        <dbReference type="Proteomes" id="UP000629468"/>
    </source>
</evidence>
<reference evidence="2 3" key="1">
    <citation type="journal article" name="Sci. Rep.">
        <title>Telomere-to-telomere assembled and centromere annotated genomes of the two main subspecies of the button mushroom Agaricus bisporus reveal especially polymorphic chromosome ends.</title>
        <authorList>
            <person name="Sonnenberg A.S.M."/>
            <person name="Sedaghat-Telgerd N."/>
            <person name="Lavrijssen B."/>
            <person name="Ohm R.A."/>
            <person name="Hendrickx P.M."/>
            <person name="Scholtmeijer K."/>
            <person name="Baars J.J.P."/>
            <person name="van Peer A."/>
        </authorList>
    </citation>
    <scope>NUCLEOTIDE SEQUENCE [LARGE SCALE GENOMIC DNA]</scope>
    <source>
        <strain evidence="2 3">H119_p4</strain>
    </source>
</reference>
<feature type="region of interest" description="Disordered" evidence="1">
    <location>
        <begin position="197"/>
        <end position="227"/>
    </location>
</feature>
<sequence>MSLHDRILNLACHWQASNFDIKREVMEMELSPQSSYLFPSRKRSPSPPSRHSRASTPPCLEIVVEEMGEPVEDITLTPVFKRRRRCVTIPQTMSQSSLDLDLTEFYSLRGSSSTEFQSSRQVLETVWEVESESEALDVRDSNLLTVDSRDDELLTPPDSPPDRAHIIQSSACARSKDDYPGNMEKFEKIMERMGQLRRETSDLGWGEGLEGESRGPRCNRERRPGLQ</sequence>
<comment type="caution">
    <text evidence="2">The sequence shown here is derived from an EMBL/GenBank/DDBJ whole genome shotgun (WGS) entry which is preliminary data.</text>
</comment>
<accession>A0A8H7FCE9</accession>
<feature type="region of interest" description="Disordered" evidence="1">
    <location>
        <begin position="36"/>
        <end position="56"/>
    </location>
</feature>
<evidence type="ECO:0000256" key="1">
    <source>
        <dbReference type="SAM" id="MobiDB-lite"/>
    </source>
</evidence>
<organism evidence="2 3">
    <name type="scientific">Agaricus bisporus var. burnettii</name>
    <dbReference type="NCBI Taxonomy" id="192524"/>
    <lineage>
        <taxon>Eukaryota</taxon>
        <taxon>Fungi</taxon>
        <taxon>Dikarya</taxon>
        <taxon>Basidiomycota</taxon>
        <taxon>Agaricomycotina</taxon>
        <taxon>Agaricomycetes</taxon>
        <taxon>Agaricomycetidae</taxon>
        <taxon>Agaricales</taxon>
        <taxon>Agaricineae</taxon>
        <taxon>Agaricaceae</taxon>
        <taxon>Agaricus</taxon>
    </lineage>
</organism>
<evidence type="ECO:0000313" key="2">
    <source>
        <dbReference type="EMBL" id="KAF7785164.1"/>
    </source>
</evidence>
<proteinExistence type="predicted"/>